<dbReference type="Proteomes" id="UP001202717">
    <property type="component" value="Chromosome"/>
</dbReference>
<dbReference type="Pfam" id="PF19578">
    <property type="entry name" value="DUF6090"/>
    <property type="match status" value="1"/>
</dbReference>
<dbReference type="InterPro" id="IPR045749">
    <property type="entry name" value="DUF6090"/>
</dbReference>
<name>A0ABY7S583_9FLAO</name>
<protein>
    <submittedName>
        <fullName evidence="2">DUF6090 family protein</fullName>
    </submittedName>
</protein>
<evidence type="ECO:0000256" key="1">
    <source>
        <dbReference type="SAM" id="Phobius"/>
    </source>
</evidence>
<organism evidence="2 3">
    <name type="scientific">Psychroserpens ponticola</name>
    <dbReference type="NCBI Taxonomy" id="2932268"/>
    <lineage>
        <taxon>Bacteria</taxon>
        <taxon>Pseudomonadati</taxon>
        <taxon>Bacteroidota</taxon>
        <taxon>Flavobacteriia</taxon>
        <taxon>Flavobacteriales</taxon>
        <taxon>Flavobacteriaceae</taxon>
        <taxon>Psychroserpens</taxon>
    </lineage>
</organism>
<keyword evidence="1" id="KW-1133">Transmembrane helix</keyword>
<keyword evidence="1" id="KW-0472">Membrane</keyword>
<gene>
    <name evidence="2" type="ORF">MUN68_008690</name>
</gene>
<accession>A0ABY7S583</accession>
<sequence length="246" mass="29542">MIKFFRKIRQNLLMENKTGKYFKYAIGEIILVVIGILIALSINNWNEDRKAKTYEEQVYTQIYKDIKADSLNLSLVIKYYKQKDTLMNRILYDSVPSIEYETINDENQYTFPYGIRLITNHDNISNTKKGYQLFKTFNTMDIDSDSLSFSIEDYYSQAIINEKYELVKNATDRNITEFQQKDWFLDFAVNHKLNLDYLDYINNSRDFKIRVFDYQLFAIKNHNRDLIQQQELAEIIKEKIKDRLEK</sequence>
<evidence type="ECO:0000313" key="3">
    <source>
        <dbReference type="Proteomes" id="UP001202717"/>
    </source>
</evidence>
<dbReference type="EMBL" id="CP116221">
    <property type="protein sequence ID" value="WCO03571.1"/>
    <property type="molecule type" value="Genomic_DNA"/>
</dbReference>
<keyword evidence="3" id="KW-1185">Reference proteome</keyword>
<evidence type="ECO:0000313" key="2">
    <source>
        <dbReference type="EMBL" id="WCO03571.1"/>
    </source>
</evidence>
<keyword evidence="1" id="KW-0812">Transmembrane</keyword>
<reference evidence="2 3" key="1">
    <citation type="submission" date="2023-01" db="EMBL/GenBank/DDBJ databases">
        <title>Psychroserpens ponticola sp. nov., isolated from seawater.</title>
        <authorList>
            <person name="Kristyanto S."/>
            <person name="Jung J."/>
            <person name="Kim J.M."/>
            <person name="Jeon C.O."/>
        </authorList>
    </citation>
    <scope>NUCLEOTIDE SEQUENCE [LARGE SCALE GENOMIC DNA]</scope>
    <source>
        <strain evidence="2 3">MSW6</strain>
    </source>
</reference>
<feature type="transmembrane region" description="Helical" evidence="1">
    <location>
        <begin position="21"/>
        <end position="42"/>
    </location>
</feature>
<proteinExistence type="predicted"/>